<keyword evidence="1 3" id="KW-0436">Ligase</keyword>
<reference evidence="3" key="1">
    <citation type="submission" date="2022-05" db="EMBL/GenBank/DDBJ databases">
        <authorList>
            <person name="Oliphant S.A."/>
            <person name="Watson-Haigh N.S."/>
            <person name="Sumby K.M."/>
            <person name="Gardner J.M."/>
            <person name="Jiranek V."/>
        </authorList>
    </citation>
    <scope>NUCLEOTIDE SEQUENCE</scope>
    <source>
        <strain evidence="3">Ru20-1</strain>
    </source>
</reference>
<organism evidence="3 4">
    <name type="scientific">Fructilactobacillus ixorae</name>
    <dbReference type="NCBI Taxonomy" id="1750535"/>
    <lineage>
        <taxon>Bacteria</taxon>
        <taxon>Bacillati</taxon>
        <taxon>Bacillota</taxon>
        <taxon>Bacilli</taxon>
        <taxon>Lactobacillales</taxon>
        <taxon>Lactobacillaceae</taxon>
        <taxon>Fructilactobacillus</taxon>
    </lineage>
</organism>
<evidence type="ECO:0000313" key="3">
    <source>
        <dbReference type="EMBL" id="USS93446.1"/>
    </source>
</evidence>
<name>A0ABY5C4S4_9LACO</name>
<accession>A0ABY5C4S4</accession>
<dbReference type="PANTHER" id="PTHR12835">
    <property type="entry name" value="BIOTIN PROTEIN LIGASE"/>
    <property type="match status" value="1"/>
</dbReference>
<dbReference type="InterPro" id="IPR004143">
    <property type="entry name" value="BPL_LPL_catalytic"/>
</dbReference>
<sequence length="251" mass="27966">MTLNKQLLAATTGLPVSHLHLFTQVDSTMTVAEQTKMTGFHLIVAERMTAGRGQRGHSFTAPQTGMYVTIVTPVLPPFLTQPGLLTMGVAVATHQAIARVLHVTTQLKWVNDLYYHDHKVGGILVEVKNNSHNQPENYLIGIGLNLAPHRSLATVQATALTTDLHARDQLIAEVYRRVVAFLCQPKVQTVQTLYNQHLLWRNQVVQVTVNHHLYQGLIQGLDQQLRLELVDQDGDLHQLTAEAASHLRPVR</sequence>
<evidence type="ECO:0000313" key="4">
    <source>
        <dbReference type="Proteomes" id="UP001057532"/>
    </source>
</evidence>
<feature type="domain" description="BPL/LPL catalytic" evidence="2">
    <location>
        <begin position="23"/>
        <end position="145"/>
    </location>
</feature>
<keyword evidence="4" id="KW-1185">Reference proteome</keyword>
<dbReference type="SUPFAM" id="SSF55681">
    <property type="entry name" value="Class II aaRS and biotin synthetases"/>
    <property type="match status" value="1"/>
</dbReference>
<dbReference type="Pfam" id="PF03099">
    <property type="entry name" value="BPL_LplA_LipB"/>
    <property type="match status" value="1"/>
</dbReference>
<dbReference type="Proteomes" id="UP001057532">
    <property type="component" value="Chromosome"/>
</dbReference>
<dbReference type="EMBL" id="CP097478">
    <property type="protein sequence ID" value="USS93446.1"/>
    <property type="molecule type" value="Genomic_DNA"/>
</dbReference>
<gene>
    <name evidence="3" type="ORF">M8332_00840</name>
</gene>
<dbReference type="InterPro" id="IPR004408">
    <property type="entry name" value="Biotin_CoA_COase_ligase"/>
</dbReference>
<dbReference type="RefSeq" id="WP_252780282.1">
    <property type="nucleotide sequence ID" value="NZ_CP097478.1"/>
</dbReference>
<dbReference type="CDD" id="cd16442">
    <property type="entry name" value="BPL"/>
    <property type="match status" value="1"/>
</dbReference>
<dbReference type="GO" id="GO:0004077">
    <property type="term" value="F:biotin--[biotin carboxyl-carrier protein] ligase activity"/>
    <property type="evidence" value="ECO:0007669"/>
    <property type="project" value="UniProtKB-EC"/>
</dbReference>
<dbReference type="PANTHER" id="PTHR12835:SF5">
    <property type="entry name" value="BIOTIN--PROTEIN LIGASE"/>
    <property type="match status" value="1"/>
</dbReference>
<dbReference type="InterPro" id="IPR045864">
    <property type="entry name" value="aa-tRNA-synth_II/BPL/LPL"/>
</dbReference>
<protein>
    <submittedName>
        <fullName evidence="3">Biotin--[acetyl-CoA-carboxylase] ligase</fullName>
        <ecNumber evidence="3">6.3.4.15</ecNumber>
    </submittedName>
</protein>
<evidence type="ECO:0000259" key="2">
    <source>
        <dbReference type="Pfam" id="PF03099"/>
    </source>
</evidence>
<dbReference type="EC" id="6.3.4.15" evidence="3"/>
<proteinExistence type="predicted"/>
<dbReference type="NCBIfam" id="TIGR00121">
    <property type="entry name" value="birA_ligase"/>
    <property type="match status" value="1"/>
</dbReference>
<evidence type="ECO:0000256" key="1">
    <source>
        <dbReference type="ARBA" id="ARBA00022598"/>
    </source>
</evidence>
<dbReference type="Gene3D" id="3.30.930.10">
    <property type="entry name" value="Bira Bifunctional Protein, Domain 2"/>
    <property type="match status" value="1"/>
</dbReference>